<feature type="domain" description="Cyclin-dependent kinase inhibitor" evidence="7">
    <location>
        <begin position="156"/>
        <end position="200"/>
    </location>
</feature>
<evidence type="ECO:0000256" key="1">
    <source>
        <dbReference type="ARBA" id="ARBA00004642"/>
    </source>
</evidence>
<comment type="caution">
    <text evidence="8">The sequence shown here is derived from an EMBL/GenBank/DDBJ whole genome shotgun (WGS) entry which is preliminary data.</text>
</comment>
<dbReference type="EMBL" id="VEPZ02001443">
    <property type="protein sequence ID" value="KAE8672608.1"/>
    <property type="molecule type" value="Genomic_DNA"/>
</dbReference>
<dbReference type="Gene3D" id="4.10.365.10">
    <property type="entry name" value="p27"/>
    <property type="match status" value="1"/>
</dbReference>
<protein>
    <recommendedName>
        <fullName evidence="5">Cyclin-dependent kinase inhibitor</fullName>
    </recommendedName>
</protein>
<dbReference type="InterPro" id="IPR044898">
    <property type="entry name" value="CDI_dom_sf"/>
</dbReference>
<evidence type="ECO:0000256" key="2">
    <source>
        <dbReference type="ARBA" id="ARBA00010274"/>
    </source>
</evidence>
<organism evidence="8 9">
    <name type="scientific">Hibiscus syriacus</name>
    <name type="common">Rose of Sharon</name>
    <dbReference type="NCBI Taxonomy" id="106335"/>
    <lineage>
        <taxon>Eukaryota</taxon>
        <taxon>Viridiplantae</taxon>
        <taxon>Streptophyta</taxon>
        <taxon>Embryophyta</taxon>
        <taxon>Tracheophyta</taxon>
        <taxon>Spermatophyta</taxon>
        <taxon>Magnoliopsida</taxon>
        <taxon>eudicotyledons</taxon>
        <taxon>Gunneridae</taxon>
        <taxon>Pentapetalae</taxon>
        <taxon>rosids</taxon>
        <taxon>malvids</taxon>
        <taxon>Malvales</taxon>
        <taxon>Malvaceae</taxon>
        <taxon>Malvoideae</taxon>
        <taxon>Hibiscus</taxon>
    </lineage>
</organism>
<keyword evidence="3 5" id="KW-0649">Protein kinase inhibitor</keyword>
<comment type="subcellular location">
    <subcellularLocation>
        <location evidence="1">Nucleus</location>
        <location evidence="1">Nucleoplasm</location>
    </subcellularLocation>
</comment>
<dbReference type="InterPro" id="IPR003175">
    <property type="entry name" value="CDI_dom"/>
</dbReference>
<dbReference type="InterPro" id="IPR044275">
    <property type="entry name" value="KRP"/>
</dbReference>
<dbReference type="GO" id="GO:0005654">
    <property type="term" value="C:nucleoplasm"/>
    <property type="evidence" value="ECO:0007669"/>
    <property type="project" value="UniProtKB-SubCell"/>
</dbReference>
<name>A0A6A2XBK2_HIBSY</name>
<evidence type="ECO:0000256" key="3">
    <source>
        <dbReference type="ARBA" id="ARBA00023013"/>
    </source>
</evidence>
<sequence length="202" mass="23126">MRRKCRKNGEITVMELPNVAIQTPAMMTTGTTQKKRRRFNGDGNSEFRVASSTTSMTSRSRRILVDHRQLNESQCLSPNLDPDDDMSCCSSSMESSEKRIIRLPDLEGESIEVEASTHLNFRERRETTPSSEHEDLDSTSRPSEANSRRRSTVGKMPTGAELEEFFAAAEKNVKKQFAEKYNYDIVKDEPLKGRYQWVRLNP</sequence>
<accession>A0A6A2XBK2</accession>
<evidence type="ECO:0000256" key="6">
    <source>
        <dbReference type="SAM" id="MobiDB-lite"/>
    </source>
</evidence>
<evidence type="ECO:0000259" key="7">
    <source>
        <dbReference type="Pfam" id="PF02234"/>
    </source>
</evidence>
<gene>
    <name evidence="8" type="ORF">F3Y22_tig00111837pilonHSYRG00726</name>
</gene>
<feature type="region of interest" description="Disordered" evidence="6">
    <location>
        <begin position="30"/>
        <end position="59"/>
    </location>
</feature>
<evidence type="ECO:0000256" key="5">
    <source>
        <dbReference type="PIRNR" id="PIRNR017811"/>
    </source>
</evidence>
<dbReference type="Proteomes" id="UP000436088">
    <property type="component" value="Unassembled WGS sequence"/>
</dbReference>
<feature type="compositionally biased region" description="Basic and acidic residues" evidence="6">
    <location>
        <begin position="120"/>
        <end position="138"/>
    </location>
</feature>
<feature type="region of interest" description="Disordered" evidence="6">
    <location>
        <begin position="118"/>
        <end position="158"/>
    </location>
</feature>
<dbReference type="Pfam" id="PF02234">
    <property type="entry name" value="CDI"/>
    <property type="match status" value="1"/>
</dbReference>
<evidence type="ECO:0000256" key="4">
    <source>
        <dbReference type="ARBA" id="ARBA00023306"/>
    </source>
</evidence>
<evidence type="ECO:0000313" key="9">
    <source>
        <dbReference type="Proteomes" id="UP000436088"/>
    </source>
</evidence>
<dbReference type="GO" id="GO:0004861">
    <property type="term" value="F:cyclin-dependent protein serine/threonine kinase inhibitor activity"/>
    <property type="evidence" value="ECO:0007669"/>
    <property type="project" value="UniProtKB-UniRule"/>
</dbReference>
<proteinExistence type="inferred from homology"/>
<dbReference type="PANTHER" id="PTHR46776">
    <property type="entry name" value="CYCLIN-DEPENDENT KINASE INHIBITOR 4-RELATED"/>
    <property type="match status" value="1"/>
</dbReference>
<evidence type="ECO:0000313" key="8">
    <source>
        <dbReference type="EMBL" id="KAE8672608.1"/>
    </source>
</evidence>
<comment type="similarity">
    <text evidence="2 5">Belongs to the CDI family. ICK/KRP subfamily.</text>
</comment>
<dbReference type="PIRSF" id="PIRSF017811">
    <property type="entry name" value="CDK_inhib_pln"/>
    <property type="match status" value="1"/>
</dbReference>
<keyword evidence="9" id="KW-1185">Reference proteome</keyword>
<dbReference type="GO" id="GO:0051726">
    <property type="term" value="P:regulation of cell cycle"/>
    <property type="evidence" value="ECO:0007669"/>
    <property type="project" value="InterPro"/>
</dbReference>
<dbReference type="AlphaFoldDB" id="A0A6A2XBK2"/>
<reference evidence="8" key="1">
    <citation type="submission" date="2019-09" db="EMBL/GenBank/DDBJ databases">
        <title>Draft genome information of white flower Hibiscus syriacus.</title>
        <authorList>
            <person name="Kim Y.-M."/>
        </authorList>
    </citation>
    <scope>NUCLEOTIDE SEQUENCE [LARGE SCALE GENOMIC DNA]</scope>
    <source>
        <strain evidence="8">YM2019G1</strain>
    </source>
</reference>
<feature type="region of interest" description="Disordered" evidence="6">
    <location>
        <begin position="74"/>
        <end position="93"/>
    </location>
</feature>
<keyword evidence="4" id="KW-0131">Cell cycle</keyword>